<dbReference type="EMBL" id="JBFOLK010000013">
    <property type="protein sequence ID" value="KAL2465008.1"/>
    <property type="molecule type" value="Genomic_DNA"/>
</dbReference>
<gene>
    <name evidence="1" type="ORF">Adt_40859</name>
</gene>
<reference evidence="2" key="1">
    <citation type="submission" date="2024-07" db="EMBL/GenBank/DDBJ databases">
        <title>Two chromosome-level genome assemblies of Korean endemic species Abeliophyllum distichum and Forsythia ovata (Oleaceae).</title>
        <authorList>
            <person name="Jang H."/>
        </authorList>
    </citation>
    <scope>NUCLEOTIDE SEQUENCE [LARGE SCALE GENOMIC DNA]</scope>
</reference>
<comment type="caution">
    <text evidence="1">The sequence shown here is derived from an EMBL/GenBank/DDBJ whole genome shotgun (WGS) entry which is preliminary data.</text>
</comment>
<evidence type="ECO:0000313" key="2">
    <source>
        <dbReference type="Proteomes" id="UP001604336"/>
    </source>
</evidence>
<name>A0ABD1PNR1_9LAMI</name>
<keyword evidence="2" id="KW-1185">Reference proteome</keyword>
<dbReference type="Proteomes" id="UP001604336">
    <property type="component" value="Unassembled WGS sequence"/>
</dbReference>
<dbReference type="AlphaFoldDB" id="A0ABD1PNR1"/>
<proteinExistence type="predicted"/>
<accession>A0ABD1PNR1</accession>
<protein>
    <submittedName>
        <fullName evidence="1">Uncharacterized protein</fullName>
    </submittedName>
</protein>
<sequence length="134" mass="14946">MAPALLAAADIPWHVDLNLAGKISLGTTNVVAFDPKLTKKNMDGDEACDMCKRKLSNPRRYHLCYFACKVQASYKKNNHVKKPRVTTRMTAKEKDEVEQTTNINKSMRVKWAEGLMGTPAQPILARPIMGSDSL</sequence>
<organism evidence="1 2">
    <name type="scientific">Abeliophyllum distichum</name>
    <dbReference type="NCBI Taxonomy" id="126358"/>
    <lineage>
        <taxon>Eukaryota</taxon>
        <taxon>Viridiplantae</taxon>
        <taxon>Streptophyta</taxon>
        <taxon>Embryophyta</taxon>
        <taxon>Tracheophyta</taxon>
        <taxon>Spermatophyta</taxon>
        <taxon>Magnoliopsida</taxon>
        <taxon>eudicotyledons</taxon>
        <taxon>Gunneridae</taxon>
        <taxon>Pentapetalae</taxon>
        <taxon>asterids</taxon>
        <taxon>lamiids</taxon>
        <taxon>Lamiales</taxon>
        <taxon>Oleaceae</taxon>
        <taxon>Forsythieae</taxon>
        <taxon>Abeliophyllum</taxon>
    </lineage>
</organism>
<evidence type="ECO:0000313" key="1">
    <source>
        <dbReference type="EMBL" id="KAL2465008.1"/>
    </source>
</evidence>